<keyword evidence="5 6" id="KW-0949">S-adenosyl-L-methionine</keyword>
<dbReference type="CDD" id="cd02440">
    <property type="entry name" value="AdoMet_MTases"/>
    <property type="match status" value="1"/>
</dbReference>
<sequence>MSDMATLERGLAAMGIELPEAAHEKLVAYAALLAKWNKVYNLTAIRDSSQMMTLHLFDALSVLPHLGAVTRLADVGSGGGLPGIPLAIARPELAVTSIETVNKKATFQQQAKIELKLANFEPVCARVEEVRRDPSFDGIISRAFSELSDFIRLTAHLLAPGGRFYAMKGVYPHEEIARLPEGFRVVESVELTVPALDAHRHLIIIERNGNA</sequence>
<evidence type="ECO:0000256" key="4">
    <source>
        <dbReference type="ARBA" id="ARBA00022679"/>
    </source>
</evidence>
<comment type="caution">
    <text evidence="7">The sequence shown here is derived from an EMBL/GenBank/DDBJ whole genome shotgun (WGS) entry which is preliminary data.</text>
</comment>
<evidence type="ECO:0000256" key="5">
    <source>
        <dbReference type="ARBA" id="ARBA00022691"/>
    </source>
</evidence>
<comment type="caution">
    <text evidence="6">Lacks conserved residue(s) required for the propagation of feature annotation.</text>
</comment>
<dbReference type="InterPro" id="IPR003682">
    <property type="entry name" value="rRNA_ssu_MeTfrase_G"/>
</dbReference>
<organism evidence="7 8">
    <name type="scientific">Denitromonas halophila</name>
    <dbReference type="NCBI Taxonomy" id="1629404"/>
    <lineage>
        <taxon>Bacteria</taxon>
        <taxon>Pseudomonadati</taxon>
        <taxon>Pseudomonadota</taxon>
        <taxon>Betaproteobacteria</taxon>
        <taxon>Rhodocyclales</taxon>
        <taxon>Zoogloeaceae</taxon>
        <taxon>Denitromonas</taxon>
    </lineage>
</organism>
<dbReference type="PANTHER" id="PTHR31760">
    <property type="entry name" value="S-ADENOSYL-L-METHIONINE-DEPENDENT METHYLTRANSFERASES SUPERFAMILY PROTEIN"/>
    <property type="match status" value="1"/>
</dbReference>
<dbReference type="EC" id="2.1.1.170" evidence="6"/>
<dbReference type="OrthoDB" id="9808773at2"/>
<comment type="subcellular location">
    <subcellularLocation>
        <location evidence="6">Cytoplasm</location>
    </subcellularLocation>
</comment>
<feature type="binding site" evidence="6">
    <location>
        <position position="76"/>
    </location>
    <ligand>
        <name>S-adenosyl-L-methionine</name>
        <dbReference type="ChEBI" id="CHEBI:59789"/>
    </ligand>
</feature>
<comment type="catalytic activity">
    <reaction evidence="6">
        <text>guanosine(527) in 16S rRNA + S-adenosyl-L-methionine = N(7)-methylguanosine(527) in 16S rRNA + S-adenosyl-L-homocysteine</text>
        <dbReference type="Rhea" id="RHEA:42732"/>
        <dbReference type="Rhea" id="RHEA-COMP:10209"/>
        <dbReference type="Rhea" id="RHEA-COMP:10210"/>
        <dbReference type="ChEBI" id="CHEBI:57856"/>
        <dbReference type="ChEBI" id="CHEBI:59789"/>
        <dbReference type="ChEBI" id="CHEBI:74269"/>
        <dbReference type="ChEBI" id="CHEBI:74480"/>
        <dbReference type="EC" id="2.1.1.170"/>
    </reaction>
</comment>
<keyword evidence="2 6" id="KW-0698">rRNA processing</keyword>
<proteinExistence type="inferred from homology"/>
<keyword evidence="4 6" id="KW-0808">Transferase</keyword>
<dbReference type="PANTHER" id="PTHR31760:SF0">
    <property type="entry name" value="S-ADENOSYL-L-METHIONINE-DEPENDENT METHYLTRANSFERASES SUPERFAMILY PROTEIN"/>
    <property type="match status" value="1"/>
</dbReference>
<comment type="function">
    <text evidence="6">Specifically methylates the N7 position of guanine in position 527 of 16S rRNA.</text>
</comment>
<dbReference type="HAMAP" id="MF_00074">
    <property type="entry name" value="16SrRNA_methyltr_G"/>
    <property type="match status" value="1"/>
</dbReference>
<feature type="binding site" evidence="6">
    <location>
        <position position="142"/>
    </location>
    <ligand>
        <name>S-adenosyl-L-methionine</name>
        <dbReference type="ChEBI" id="CHEBI:59789"/>
    </ligand>
</feature>
<dbReference type="NCBIfam" id="TIGR00138">
    <property type="entry name" value="rsmG_gidB"/>
    <property type="match status" value="1"/>
</dbReference>
<keyword evidence="1 6" id="KW-0963">Cytoplasm</keyword>
<evidence type="ECO:0000256" key="3">
    <source>
        <dbReference type="ARBA" id="ARBA00022603"/>
    </source>
</evidence>
<dbReference type="RefSeq" id="WP_144308560.1">
    <property type="nucleotide sequence ID" value="NZ_VMNK01000003.1"/>
</dbReference>
<comment type="similarity">
    <text evidence="6">Belongs to the methyltransferase superfamily. RNA methyltransferase RsmG family.</text>
</comment>
<evidence type="ECO:0000256" key="1">
    <source>
        <dbReference type="ARBA" id="ARBA00022490"/>
    </source>
</evidence>
<dbReference type="Proteomes" id="UP000319502">
    <property type="component" value="Unassembled WGS sequence"/>
</dbReference>
<dbReference type="SUPFAM" id="SSF53335">
    <property type="entry name" value="S-adenosyl-L-methionine-dependent methyltransferases"/>
    <property type="match status" value="1"/>
</dbReference>
<reference evidence="7 8" key="1">
    <citation type="submission" date="2019-07" db="EMBL/GenBank/DDBJ databases">
        <title>The pathways for chlorine oxyanion respiration interact through the shared metabolite chlorate.</title>
        <authorList>
            <person name="Barnum T.P."/>
            <person name="Cheng Y."/>
            <person name="Hill K.A."/>
            <person name="Lucas L.N."/>
            <person name="Carlson H.K."/>
            <person name="Coates J.D."/>
        </authorList>
    </citation>
    <scope>NUCLEOTIDE SEQUENCE [LARGE SCALE GENOMIC DNA]</scope>
    <source>
        <strain evidence="7 8">SFB-3</strain>
    </source>
</reference>
<name>A0A557R1M4_9RHOO</name>
<evidence type="ECO:0000256" key="2">
    <source>
        <dbReference type="ARBA" id="ARBA00022552"/>
    </source>
</evidence>
<dbReference type="Gene3D" id="3.40.50.150">
    <property type="entry name" value="Vaccinia Virus protein VP39"/>
    <property type="match status" value="1"/>
</dbReference>
<dbReference type="InterPro" id="IPR029063">
    <property type="entry name" value="SAM-dependent_MTases_sf"/>
</dbReference>
<dbReference type="GO" id="GO:0070043">
    <property type="term" value="F:rRNA (guanine-N7-)-methyltransferase activity"/>
    <property type="evidence" value="ECO:0007669"/>
    <property type="project" value="UniProtKB-UniRule"/>
</dbReference>
<dbReference type="Pfam" id="PF02527">
    <property type="entry name" value="GidB"/>
    <property type="match status" value="1"/>
</dbReference>
<evidence type="ECO:0000313" key="8">
    <source>
        <dbReference type="Proteomes" id="UP000319502"/>
    </source>
</evidence>
<feature type="binding site" evidence="6">
    <location>
        <position position="81"/>
    </location>
    <ligand>
        <name>S-adenosyl-L-methionine</name>
        <dbReference type="ChEBI" id="CHEBI:59789"/>
    </ligand>
</feature>
<evidence type="ECO:0000313" key="7">
    <source>
        <dbReference type="EMBL" id="TVO59052.1"/>
    </source>
</evidence>
<feature type="binding site" evidence="6">
    <location>
        <begin position="127"/>
        <end position="128"/>
    </location>
    <ligand>
        <name>S-adenosyl-L-methionine</name>
        <dbReference type="ChEBI" id="CHEBI:59789"/>
    </ligand>
</feature>
<dbReference type="AlphaFoldDB" id="A0A557R1M4"/>
<gene>
    <name evidence="6 7" type="primary">rsmG</name>
    <name evidence="7" type="ORF">FHP91_05230</name>
</gene>
<accession>A0A557R1M4</accession>
<keyword evidence="3 6" id="KW-0489">Methyltransferase</keyword>
<evidence type="ECO:0000256" key="6">
    <source>
        <dbReference type="HAMAP-Rule" id="MF_00074"/>
    </source>
</evidence>
<keyword evidence="8" id="KW-1185">Reference proteome</keyword>
<dbReference type="PIRSF" id="PIRSF003078">
    <property type="entry name" value="GidB"/>
    <property type="match status" value="1"/>
</dbReference>
<dbReference type="GO" id="GO:0005829">
    <property type="term" value="C:cytosol"/>
    <property type="evidence" value="ECO:0007669"/>
    <property type="project" value="TreeGrafter"/>
</dbReference>
<dbReference type="EMBL" id="VMNK01000003">
    <property type="protein sequence ID" value="TVO59052.1"/>
    <property type="molecule type" value="Genomic_DNA"/>
</dbReference>
<protein>
    <recommendedName>
        <fullName evidence="6">Ribosomal RNA small subunit methyltransferase G</fullName>
        <ecNumber evidence="6">2.1.1.170</ecNumber>
    </recommendedName>
    <alternativeName>
        <fullName evidence="6">16S rRNA 7-methylguanosine methyltransferase</fullName>
        <shortName evidence="6">16S rRNA m7G methyltransferase</shortName>
    </alternativeName>
</protein>